<dbReference type="AlphaFoldDB" id="A0A118JXP8"/>
<proteinExistence type="predicted"/>
<keyword evidence="2" id="KW-0238">DNA-binding</keyword>
<comment type="caution">
    <text evidence="6">The sequence shown here is derived from an EMBL/GenBank/DDBJ whole genome shotgun (WGS) entry which is preliminary data.</text>
</comment>
<dbReference type="GO" id="GO:0003677">
    <property type="term" value="F:DNA binding"/>
    <property type="evidence" value="ECO:0007669"/>
    <property type="project" value="UniProtKB-KW"/>
</dbReference>
<evidence type="ECO:0000256" key="2">
    <source>
        <dbReference type="ARBA" id="ARBA00023125"/>
    </source>
</evidence>
<keyword evidence="1" id="KW-0805">Transcription regulation</keyword>
<evidence type="ECO:0000313" key="7">
    <source>
        <dbReference type="Proteomes" id="UP000243975"/>
    </source>
</evidence>
<evidence type="ECO:0000256" key="1">
    <source>
        <dbReference type="ARBA" id="ARBA00023015"/>
    </source>
</evidence>
<dbReference type="InterPro" id="IPR003035">
    <property type="entry name" value="RWP-RK_dom"/>
</dbReference>
<dbReference type="Pfam" id="PF02042">
    <property type="entry name" value="RWP-RK"/>
    <property type="match status" value="1"/>
</dbReference>
<reference evidence="6 7" key="1">
    <citation type="journal article" date="2016" name="Sci. Rep.">
        <title>The genome sequence of the outbreeding globe artichoke constructed de novo incorporating a phase-aware low-pass sequencing strategy of F1 progeny.</title>
        <authorList>
            <person name="Scaglione D."/>
            <person name="Reyes-Chin-Wo S."/>
            <person name="Acquadro A."/>
            <person name="Froenicke L."/>
            <person name="Portis E."/>
            <person name="Beitel C."/>
            <person name="Tirone M."/>
            <person name="Mauro R."/>
            <person name="Lo Monaco A."/>
            <person name="Mauromicale G."/>
            <person name="Faccioli P."/>
            <person name="Cattivelli L."/>
            <person name="Rieseberg L."/>
            <person name="Michelmore R."/>
            <person name="Lanteri S."/>
        </authorList>
    </citation>
    <scope>NUCLEOTIDE SEQUENCE [LARGE SCALE GENOMIC DNA]</scope>
    <source>
        <strain evidence="6">2C</strain>
    </source>
</reference>
<sequence length="89" mass="10174">MNQSDVEIDRARPSYKTTFSTQRERTGKLTIKDLVGFFHIPIEVAAKKIQVCPTVIKKICLDAEVRGRAQSEIDTFRQEIANIYARFNG</sequence>
<organism evidence="6 7">
    <name type="scientific">Cynara cardunculus var. scolymus</name>
    <name type="common">Globe artichoke</name>
    <name type="synonym">Cynara scolymus</name>
    <dbReference type="NCBI Taxonomy" id="59895"/>
    <lineage>
        <taxon>Eukaryota</taxon>
        <taxon>Viridiplantae</taxon>
        <taxon>Streptophyta</taxon>
        <taxon>Embryophyta</taxon>
        <taxon>Tracheophyta</taxon>
        <taxon>Spermatophyta</taxon>
        <taxon>Magnoliopsida</taxon>
        <taxon>eudicotyledons</taxon>
        <taxon>Gunneridae</taxon>
        <taxon>Pentapetalae</taxon>
        <taxon>asterids</taxon>
        <taxon>campanulids</taxon>
        <taxon>Asterales</taxon>
        <taxon>Asteraceae</taxon>
        <taxon>Carduoideae</taxon>
        <taxon>Cardueae</taxon>
        <taxon>Carduinae</taxon>
        <taxon>Cynara</taxon>
    </lineage>
</organism>
<feature type="domain" description="RWP-RK" evidence="5">
    <location>
        <begin position="28"/>
        <end position="61"/>
    </location>
</feature>
<evidence type="ECO:0000256" key="3">
    <source>
        <dbReference type="ARBA" id="ARBA00023163"/>
    </source>
</evidence>
<accession>A0A118JXP8</accession>
<keyword evidence="3" id="KW-0804">Transcription</keyword>
<evidence type="ECO:0000256" key="4">
    <source>
        <dbReference type="ARBA" id="ARBA00023242"/>
    </source>
</evidence>
<dbReference type="Proteomes" id="UP000243975">
    <property type="component" value="Unassembled WGS sequence"/>
</dbReference>
<name>A0A118JXP8_CYNCS</name>
<keyword evidence="7" id="KW-1185">Reference proteome</keyword>
<evidence type="ECO:0000259" key="5">
    <source>
        <dbReference type="Pfam" id="PF02042"/>
    </source>
</evidence>
<dbReference type="Gramene" id="KVH97524">
    <property type="protein sequence ID" value="KVH97524"/>
    <property type="gene ID" value="Ccrd_000368"/>
</dbReference>
<keyword evidence="4" id="KW-0539">Nucleus</keyword>
<dbReference type="STRING" id="59895.A0A118JXP8"/>
<dbReference type="EMBL" id="LEKV01003828">
    <property type="protein sequence ID" value="KVH97524.1"/>
    <property type="molecule type" value="Genomic_DNA"/>
</dbReference>
<gene>
    <name evidence="6" type="ORF">Ccrd_000368</name>
</gene>
<evidence type="ECO:0000313" key="6">
    <source>
        <dbReference type="EMBL" id="KVH97524.1"/>
    </source>
</evidence>
<protein>
    <submittedName>
        <fullName evidence="6">Plant regulator RWP-RK</fullName>
    </submittedName>
</protein>